<dbReference type="InterPro" id="IPR019363">
    <property type="entry name" value="LDAH"/>
</dbReference>
<evidence type="ECO:0000256" key="2">
    <source>
        <dbReference type="ARBA" id="ARBA00008300"/>
    </source>
</evidence>
<feature type="compositionally biased region" description="Low complexity" evidence="5">
    <location>
        <begin position="183"/>
        <end position="203"/>
    </location>
</feature>
<dbReference type="GO" id="GO:0005811">
    <property type="term" value="C:lipid droplet"/>
    <property type="evidence" value="ECO:0007669"/>
    <property type="project" value="UniProtKB-SubCell"/>
</dbReference>
<dbReference type="Pfam" id="PF10230">
    <property type="entry name" value="LIDHydrolase"/>
    <property type="match status" value="2"/>
</dbReference>
<dbReference type="InterPro" id="IPR029058">
    <property type="entry name" value="AB_hydrolase_fold"/>
</dbReference>
<keyword evidence="4" id="KW-0378">Hydrolase</keyword>
<comment type="caution">
    <text evidence="6">The sequence shown here is derived from an EMBL/GenBank/DDBJ whole genome shotgun (WGS) entry which is preliminary data.</text>
</comment>
<dbReference type="GO" id="GO:0019915">
    <property type="term" value="P:lipid storage"/>
    <property type="evidence" value="ECO:0007669"/>
    <property type="project" value="InterPro"/>
</dbReference>
<organism evidence="6 7">
    <name type="scientific">Chlorella ohadii</name>
    <dbReference type="NCBI Taxonomy" id="2649997"/>
    <lineage>
        <taxon>Eukaryota</taxon>
        <taxon>Viridiplantae</taxon>
        <taxon>Chlorophyta</taxon>
        <taxon>core chlorophytes</taxon>
        <taxon>Trebouxiophyceae</taxon>
        <taxon>Chlorellales</taxon>
        <taxon>Chlorellaceae</taxon>
        <taxon>Chlorella clade</taxon>
        <taxon>Chlorella</taxon>
    </lineage>
</organism>
<evidence type="ECO:0000313" key="7">
    <source>
        <dbReference type="Proteomes" id="UP001205105"/>
    </source>
</evidence>
<dbReference type="Gene3D" id="3.40.50.1820">
    <property type="entry name" value="alpha/beta hydrolase"/>
    <property type="match status" value="1"/>
</dbReference>
<keyword evidence="7" id="KW-1185">Reference proteome</keyword>
<evidence type="ECO:0000256" key="1">
    <source>
        <dbReference type="ARBA" id="ARBA00004502"/>
    </source>
</evidence>
<accession>A0AAD5DFI2</accession>
<reference evidence="6" key="1">
    <citation type="submission" date="2020-11" db="EMBL/GenBank/DDBJ databases">
        <title>Chlorella ohadii genome sequencing and assembly.</title>
        <authorList>
            <person name="Murik O."/>
            <person name="Treves H."/>
            <person name="Kedem I."/>
            <person name="Shotland Y."/>
            <person name="Kaplan A."/>
        </authorList>
    </citation>
    <scope>NUCLEOTIDE SEQUENCE</scope>
    <source>
        <strain evidence="6">1</strain>
    </source>
</reference>
<evidence type="ECO:0000313" key="6">
    <source>
        <dbReference type="EMBL" id="KAI7835523.1"/>
    </source>
</evidence>
<dbReference type="PANTHER" id="PTHR13390">
    <property type="entry name" value="LIPASE"/>
    <property type="match status" value="1"/>
</dbReference>
<gene>
    <name evidence="6" type="ORF">COHA_010569</name>
</gene>
<evidence type="ECO:0000256" key="3">
    <source>
        <dbReference type="ARBA" id="ARBA00022677"/>
    </source>
</evidence>
<feature type="compositionally biased region" description="Polar residues" evidence="5">
    <location>
        <begin position="240"/>
        <end position="250"/>
    </location>
</feature>
<keyword evidence="3" id="KW-0551">Lipid droplet</keyword>
<evidence type="ECO:0000256" key="5">
    <source>
        <dbReference type="SAM" id="MobiDB-lite"/>
    </source>
</evidence>
<dbReference type="Proteomes" id="UP001205105">
    <property type="component" value="Unassembled WGS sequence"/>
</dbReference>
<sequence length="427" mass="45374">MPSADHTLRRPSGLAAAATAAAVSAASTIPQLTSTVWEVGGLPTEVLELPASGPARVQLLIIPGNPGAAPYYTPFMHSLHRRLGGQAGVVCVSNLGMDGSGLTPKGRVFSLEEQISHKVDLLRERFVGPGRPPVVVLAHSIGTYMSIHAVHRLENHHLYSSQAATAAVDSVARQHWEHPDEPPAAAAGPAAAAAGPGAPATAAQESAGWDDREDAAMQSMQEELVDARRKQQGQAGVPPSSGTASGSAEHTGSGRGGSSSYEVDPDCSHQRRLSQLTRHHKLLSRLAGGVGALPFGLRRALVRLVVPQLEPHAVDTTVKVFTSATSAENGLYMGLTEFETLAAPADWWLIEDLGPRFAIFVAPGDTWFKKWKWDLLHREVPGVESHWVDTQTHAFCVSEAQSDELAERIVQIVHAALQAPAHAVSRL</sequence>
<dbReference type="SUPFAM" id="SSF53474">
    <property type="entry name" value="alpha/beta-Hydrolases"/>
    <property type="match status" value="1"/>
</dbReference>
<proteinExistence type="inferred from homology"/>
<dbReference type="GO" id="GO:0016298">
    <property type="term" value="F:lipase activity"/>
    <property type="evidence" value="ECO:0007669"/>
    <property type="project" value="InterPro"/>
</dbReference>
<comment type="subcellular location">
    <subcellularLocation>
        <location evidence="1">Lipid droplet</location>
    </subcellularLocation>
</comment>
<name>A0AAD5DFI2_9CHLO</name>
<dbReference type="PANTHER" id="PTHR13390:SF0">
    <property type="entry name" value="LIPID DROPLET-ASSOCIATED HYDROLASE"/>
    <property type="match status" value="1"/>
</dbReference>
<protein>
    <recommendedName>
        <fullName evidence="8">Lipid droplet-associated hydrolase</fullName>
    </recommendedName>
</protein>
<dbReference type="EMBL" id="JADXDR010000253">
    <property type="protein sequence ID" value="KAI7835523.1"/>
    <property type="molecule type" value="Genomic_DNA"/>
</dbReference>
<dbReference type="AlphaFoldDB" id="A0AAD5DFI2"/>
<evidence type="ECO:0008006" key="8">
    <source>
        <dbReference type="Google" id="ProtNLM"/>
    </source>
</evidence>
<evidence type="ECO:0000256" key="4">
    <source>
        <dbReference type="ARBA" id="ARBA00022801"/>
    </source>
</evidence>
<comment type="similarity">
    <text evidence="2">Belongs to the AB hydrolase superfamily. LDAH family.</text>
</comment>
<feature type="compositionally biased region" description="Basic and acidic residues" evidence="5">
    <location>
        <begin position="172"/>
        <end position="181"/>
    </location>
</feature>
<feature type="region of interest" description="Disordered" evidence="5">
    <location>
        <begin position="170"/>
        <end position="268"/>
    </location>
</feature>